<dbReference type="Proteomes" id="UP000631181">
    <property type="component" value="Unassembled WGS sequence"/>
</dbReference>
<protein>
    <recommendedName>
        <fullName evidence="4">NAD(P)-binding domain-containing protein</fullName>
    </recommendedName>
</protein>
<dbReference type="PANTHER" id="PTHR47706">
    <property type="entry name" value="NMRA-LIKE FAMILY PROTEIN"/>
    <property type="match status" value="1"/>
</dbReference>
<dbReference type="AlphaFoldDB" id="A0A8J8WGY9"/>
<dbReference type="OrthoDB" id="9974981at2759"/>
<keyword evidence="2" id="KW-0521">NADP</keyword>
<proteinExistence type="inferred from homology"/>
<dbReference type="InterPro" id="IPR016040">
    <property type="entry name" value="NAD(P)-bd_dom"/>
</dbReference>
<keyword evidence="6" id="KW-1185">Reference proteome</keyword>
<accession>A0A8J8WGY9</accession>
<evidence type="ECO:0000256" key="1">
    <source>
        <dbReference type="ARBA" id="ARBA00005725"/>
    </source>
</evidence>
<sequence length="324" mass="35402">MFFHDSKQPMMTNDLTSVLRHAQHPLFSRLTYSLASGNFGAPITTALHHAGFQVTIITRVESTSTFRQGLPVIRIRYTLEDLTTALAGQDAAICAVGPGGVDSQVTMIEAAEAAGVKRFIVNDFGWGPDYRSLPEFRAPHLRRRAGWDCARAKAETNPNFTFTGITSGNPIDWAIKKFPLMGFDIAQFSATIYDTGTENFTGTTLAGIGQSVVGVLQNPSETSNRFVKVLSIKTNQNELLEAFQRSTGQEWSVRHASVQDVAQRGRQKFQAGMGGWALEMVVAQMYDKGQARCVVAPSWEESDAPLLGVENETAEGVVAKVLQI</sequence>
<dbReference type="PANTHER" id="PTHR47706:SF9">
    <property type="entry name" value="NMRA-LIKE DOMAIN-CONTAINING PROTEIN-RELATED"/>
    <property type="match status" value="1"/>
</dbReference>
<evidence type="ECO:0000256" key="2">
    <source>
        <dbReference type="ARBA" id="ARBA00022857"/>
    </source>
</evidence>
<name>A0A8J8WGY9_9EURO</name>
<dbReference type="GO" id="GO:0016491">
    <property type="term" value="F:oxidoreductase activity"/>
    <property type="evidence" value="ECO:0007669"/>
    <property type="project" value="UniProtKB-KW"/>
</dbReference>
<comment type="caution">
    <text evidence="5">The sequence shown here is derived from an EMBL/GenBank/DDBJ whole genome shotgun (WGS) entry which is preliminary data.</text>
</comment>
<dbReference type="EMBL" id="WIWV01000064">
    <property type="protein sequence ID" value="KAF7715223.1"/>
    <property type="molecule type" value="Genomic_DNA"/>
</dbReference>
<evidence type="ECO:0000259" key="4">
    <source>
        <dbReference type="Pfam" id="PF13460"/>
    </source>
</evidence>
<dbReference type="Pfam" id="PF13460">
    <property type="entry name" value="NAD_binding_10"/>
    <property type="match status" value="1"/>
</dbReference>
<gene>
    <name evidence="5" type="ORF">PECM_007228</name>
</gene>
<evidence type="ECO:0000256" key="3">
    <source>
        <dbReference type="ARBA" id="ARBA00023002"/>
    </source>
</evidence>
<dbReference type="InterPro" id="IPR045312">
    <property type="entry name" value="PCBER-like"/>
</dbReference>
<feature type="domain" description="NAD(P)-binding" evidence="4">
    <location>
        <begin position="35"/>
        <end position="121"/>
    </location>
</feature>
<dbReference type="InterPro" id="IPR036291">
    <property type="entry name" value="NAD(P)-bd_dom_sf"/>
</dbReference>
<keyword evidence="3" id="KW-0560">Oxidoreductase</keyword>
<evidence type="ECO:0000313" key="5">
    <source>
        <dbReference type="EMBL" id="KAF7715223.1"/>
    </source>
</evidence>
<comment type="similarity">
    <text evidence="1">Belongs to the NmrA-type oxidoreductase family. Isoflavone reductase subfamily.</text>
</comment>
<dbReference type="Gene3D" id="3.40.50.720">
    <property type="entry name" value="NAD(P)-binding Rossmann-like Domain"/>
    <property type="match status" value="1"/>
</dbReference>
<evidence type="ECO:0000313" key="6">
    <source>
        <dbReference type="Proteomes" id="UP000631181"/>
    </source>
</evidence>
<organism evidence="5 6">
    <name type="scientific">Penicillium ucsense</name>
    <dbReference type="NCBI Taxonomy" id="2839758"/>
    <lineage>
        <taxon>Eukaryota</taxon>
        <taxon>Fungi</taxon>
        <taxon>Dikarya</taxon>
        <taxon>Ascomycota</taxon>
        <taxon>Pezizomycotina</taxon>
        <taxon>Eurotiomycetes</taxon>
        <taxon>Eurotiomycetidae</taxon>
        <taxon>Eurotiales</taxon>
        <taxon>Aspergillaceae</taxon>
        <taxon>Penicillium</taxon>
    </lineage>
</organism>
<dbReference type="Gene3D" id="3.90.25.10">
    <property type="entry name" value="UDP-galactose 4-epimerase, domain 1"/>
    <property type="match status" value="1"/>
</dbReference>
<dbReference type="SUPFAM" id="SSF51735">
    <property type="entry name" value="NAD(P)-binding Rossmann-fold domains"/>
    <property type="match status" value="1"/>
</dbReference>
<dbReference type="CDD" id="cd05259">
    <property type="entry name" value="PCBER_SDR_a"/>
    <property type="match status" value="1"/>
</dbReference>
<dbReference type="InterPro" id="IPR051609">
    <property type="entry name" value="NmrA/Isoflavone_reductase-like"/>
</dbReference>
<reference evidence="5" key="1">
    <citation type="journal article" date="2020" name="Front. Microbiol.">
        <title>Gene regulatory networks of Penicillium echinulatum 2HH and Penicillium oxalicum 114-2 inferred by a computational biology approach.</title>
        <authorList>
            <person name="Lenz A.R."/>
            <person name="Galan-Vasquez E."/>
            <person name="Balbinot E."/>
            <person name="De Abreu F.P."/>
            <person name="De Oliveira N.S."/>
            <person name="Da Rosa L.O."/>
            <person name="De Avila E Silva S."/>
            <person name="Camassola M."/>
            <person name="Dillon A.J.P."/>
            <person name="Perez-Rueda E."/>
        </authorList>
    </citation>
    <scope>NUCLEOTIDE SEQUENCE</scope>
    <source>
        <strain evidence="5">S1M29</strain>
    </source>
</reference>